<sequence>MNTLLKLFFVLFTSLFMFSCASDDDANGGIVPIGLNAGDDNDDATNAGDEEEDPNIYISLVDTTGYCTANNDVLFIVTTLKGEFSSETAGQQNNTYFASFNTEDLNSIEDANAVSISFKNTVSDETIGWAAINEEAIESKRIIINYNSCLANITAAE</sequence>
<reference evidence="2 3" key="1">
    <citation type="submission" date="2021-05" db="EMBL/GenBank/DDBJ databases">
        <title>Comparative genomic studies on the polysaccharide-degrading batcterial strains of the Flammeovirga genus.</title>
        <authorList>
            <person name="Zewei F."/>
            <person name="Zheng Z."/>
            <person name="Yu L."/>
            <person name="Ruyue G."/>
            <person name="Yanhong M."/>
            <person name="Yuanyuan C."/>
            <person name="Jingyan G."/>
            <person name="Wenjun H."/>
        </authorList>
    </citation>
    <scope>NUCLEOTIDE SEQUENCE [LARGE SCALE GENOMIC DNA]</scope>
    <source>
        <strain evidence="2 3">NBRC:100898</strain>
    </source>
</reference>
<proteinExistence type="predicted"/>
<keyword evidence="1" id="KW-0732">Signal</keyword>
<feature type="signal peptide" evidence="1">
    <location>
        <begin position="1"/>
        <end position="21"/>
    </location>
</feature>
<evidence type="ECO:0000313" key="2">
    <source>
        <dbReference type="EMBL" id="QWG00400.1"/>
    </source>
</evidence>
<gene>
    <name evidence="2" type="ORF">KMW28_12125</name>
</gene>
<dbReference type="EMBL" id="CP076132">
    <property type="protein sequence ID" value="QWG00400.1"/>
    <property type="molecule type" value="Genomic_DNA"/>
</dbReference>
<dbReference type="Proteomes" id="UP000678679">
    <property type="component" value="Chromosome 1"/>
</dbReference>
<name>A0AAX1MYS8_9BACT</name>
<dbReference type="PROSITE" id="PS51257">
    <property type="entry name" value="PROKAR_LIPOPROTEIN"/>
    <property type="match status" value="1"/>
</dbReference>
<evidence type="ECO:0008006" key="4">
    <source>
        <dbReference type="Google" id="ProtNLM"/>
    </source>
</evidence>
<accession>A0AAX1MYS8</accession>
<dbReference type="AlphaFoldDB" id="A0AAX1MYS8"/>
<dbReference type="RefSeq" id="WP_169663193.1">
    <property type="nucleotide sequence ID" value="NZ_CP076132.1"/>
</dbReference>
<dbReference type="KEGG" id="fya:KMW28_12125"/>
<evidence type="ECO:0000313" key="3">
    <source>
        <dbReference type="Proteomes" id="UP000678679"/>
    </source>
</evidence>
<keyword evidence="3" id="KW-1185">Reference proteome</keyword>
<protein>
    <recommendedName>
        <fullName evidence="4">Lipoprotein</fullName>
    </recommendedName>
</protein>
<organism evidence="2 3">
    <name type="scientific">Flammeovirga yaeyamensis</name>
    <dbReference type="NCBI Taxonomy" id="367791"/>
    <lineage>
        <taxon>Bacteria</taxon>
        <taxon>Pseudomonadati</taxon>
        <taxon>Bacteroidota</taxon>
        <taxon>Cytophagia</taxon>
        <taxon>Cytophagales</taxon>
        <taxon>Flammeovirgaceae</taxon>
        <taxon>Flammeovirga</taxon>
    </lineage>
</organism>
<feature type="chain" id="PRO_5043466186" description="Lipoprotein" evidence="1">
    <location>
        <begin position="22"/>
        <end position="157"/>
    </location>
</feature>
<evidence type="ECO:0000256" key="1">
    <source>
        <dbReference type="SAM" id="SignalP"/>
    </source>
</evidence>